<dbReference type="AlphaFoldDB" id="A0A9P0HNB2"/>
<feature type="compositionally biased region" description="Basic residues" evidence="1">
    <location>
        <begin position="297"/>
        <end position="309"/>
    </location>
</feature>
<reference evidence="2" key="1">
    <citation type="submission" date="2022-01" db="EMBL/GenBank/DDBJ databases">
        <authorList>
            <person name="King R."/>
        </authorList>
    </citation>
    <scope>NUCLEOTIDE SEQUENCE</scope>
</reference>
<accession>A0A9P0HNB2</accession>
<feature type="compositionally biased region" description="Basic and acidic residues" evidence="1">
    <location>
        <begin position="251"/>
        <end position="280"/>
    </location>
</feature>
<evidence type="ECO:0000313" key="3">
    <source>
        <dbReference type="Proteomes" id="UP001152798"/>
    </source>
</evidence>
<dbReference type="EMBL" id="OV725082">
    <property type="protein sequence ID" value="CAH1405050.1"/>
    <property type="molecule type" value="Genomic_DNA"/>
</dbReference>
<sequence>MYQTRSAYIDELNNFLNVSKNSLNNVLNTINWTKQSLLSVKEVGSFQNPVQDVPVADHNISHTIDGTLEGLNNESGGDDHLYNDIVASLLVNDQPIKTDKKDVKTEDKAAALIQLLKMERDAKRRRISYKNKVHTKNKSHTEVLREVLEEQMLTITGVNGDDSAVSANDRLQPSLSQAQELIAIQPPQGNPHLAWLNILEKTEGDKKQSDHQARAQRSGYNSHKRHSPDRKESSRYEEEKERKKHKKDRRRKEEDKVKYREREKKNDLDRNSSPNYEDRHYKKKKRSRSHSSDVSNHHRHKSKHKKKKH</sequence>
<keyword evidence="3" id="KW-1185">Reference proteome</keyword>
<gene>
    <name evidence="2" type="ORF">NEZAVI_LOCUS13342</name>
</gene>
<feature type="compositionally biased region" description="Basic and acidic residues" evidence="1">
    <location>
        <begin position="229"/>
        <end position="241"/>
    </location>
</feature>
<organism evidence="2 3">
    <name type="scientific">Nezara viridula</name>
    <name type="common">Southern green stink bug</name>
    <name type="synonym">Cimex viridulus</name>
    <dbReference type="NCBI Taxonomy" id="85310"/>
    <lineage>
        <taxon>Eukaryota</taxon>
        <taxon>Metazoa</taxon>
        <taxon>Ecdysozoa</taxon>
        <taxon>Arthropoda</taxon>
        <taxon>Hexapoda</taxon>
        <taxon>Insecta</taxon>
        <taxon>Pterygota</taxon>
        <taxon>Neoptera</taxon>
        <taxon>Paraneoptera</taxon>
        <taxon>Hemiptera</taxon>
        <taxon>Heteroptera</taxon>
        <taxon>Panheteroptera</taxon>
        <taxon>Pentatomomorpha</taxon>
        <taxon>Pentatomoidea</taxon>
        <taxon>Pentatomidae</taxon>
        <taxon>Pentatominae</taxon>
        <taxon>Nezara</taxon>
    </lineage>
</organism>
<proteinExistence type="predicted"/>
<dbReference type="OrthoDB" id="69229at2759"/>
<feature type="region of interest" description="Disordered" evidence="1">
    <location>
        <begin position="203"/>
        <end position="309"/>
    </location>
</feature>
<evidence type="ECO:0000256" key="1">
    <source>
        <dbReference type="SAM" id="MobiDB-lite"/>
    </source>
</evidence>
<dbReference type="Proteomes" id="UP001152798">
    <property type="component" value="Chromosome 6"/>
</dbReference>
<evidence type="ECO:0000313" key="2">
    <source>
        <dbReference type="EMBL" id="CAH1405050.1"/>
    </source>
</evidence>
<protein>
    <submittedName>
        <fullName evidence="2">Uncharacterized protein</fullName>
    </submittedName>
</protein>
<name>A0A9P0HNB2_NEZVI</name>
<feature type="compositionally biased region" description="Basic and acidic residues" evidence="1">
    <location>
        <begin position="203"/>
        <end position="213"/>
    </location>
</feature>